<organism evidence="2 3">
    <name type="scientific">Hyunsoonleella pacifica</name>
    <dbReference type="NCBI Taxonomy" id="1080224"/>
    <lineage>
        <taxon>Bacteria</taxon>
        <taxon>Pseudomonadati</taxon>
        <taxon>Bacteroidota</taxon>
        <taxon>Flavobacteriia</taxon>
        <taxon>Flavobacteriales</taxon>
        <taxon>Flavobacteriaceae</taxon>
    </lineage>
</organism>
<evidence type="ECO:0000313" key="3">
    <source>
        <dbReference type="Proteomes" id="UP000292372"/>
    </source>
</evidence>
<dbReference type="Gene3D" id="2.170.130.30">
    <property type="match status" value="1"/>
</dbReference>
<dbReference type="RefSeq" id="WP_130935559.1">
    <property type="nucleotide sequence ID" value="NZ_BMEE01000001.1"/>
</dbReference>
<dbReference type="InterPro" id="IPR027954">
    <property type="entry name" value="Transcobalamin-like_C"/>
</dbReference>
<reference evidence="2 3" key="1">
    <citation type="journal article" date="2015" name="Int. J. Syst. Evol. Microbiol.">
        <title>Hyunsoonleella pacifica sp. nov., isolated from seawater of South Pacific Gyre.</title>
        <authorList>
            <person name="Gao X."/>
            <person name="Zhang Z."/>
            <person name="Dai X."/>
            <person name="Zhang X.H."/>
        </authorList>
    </citation>
    <scope>NUCLEOTIDE SEQUENCE [LARGE SCALE GENOMIC DNA]</scope>
    <source>
        <strain evidence="2 3">SW033</strain>
    </source>
</reference>
<dbReference type="AlphaFoldDB" id="A0A4Q9FX24"/>
<name>A0A4Q9FX24_9FLAO</name>
<sequence>MVTVQITGGPTYNVTWYQGMNGQNALQSAYNSSTQGSFTFSLQYYGTQFGYLVDMINETYDTFISKYEPYFFWQFLVNGTVSPTGIDATTINDGDVITFQFVTYNAETHKNTALEAKYNLKKLMISAN</sequence>
<protein>
    <submittedName>
        <fullName evidence="2">DUF4430 domain-containing protein</fullName>
    </submittedName>
</protein>
<dbReference type="Proteomes" id="UP000292372">
    <property type="component" value="Unassembled WGS sequence"/>
</dbReference>
<evidence type="ECO:0000313" key="2">
    <source>
        <dbReference type="EMBL" id="TBN19045.1"/>
    </source>
</evidence>
<accession>A0A4Q9FX24</accession>
<keyword evidence="3" id="KW-1185">Reference proteome</keyword>
<comment type="caution">
    <text evidence="2">The sequence shown here is derived from an EMBL/GenBank/DDBJ whole genome shotgun (WGS) entry which is preliminary data.</text>
</comment>
<dbReference type="OrthoDB" id="1495786at2"/>
<evidence type="ECO:0000259" key="1">
    <source>
        <dbReference type="Pfam" id="PF14478"/>
    </source>
</evidence>
<dbReference type="EMBL" id="SIRS01000001">
    <property type="protein sequence ID" value="TBN19045.1"/>
    <property type="molecule type" value="Genomic_DNA"/>
</dbReference>
<gene>
    <name evidence="2" type="ORF">EYD46_02975</name>
</gene>
<feature type="domain" description="Transcobalamin-like C-terminal" evidence="1">
    <location>
        <begin position="52"/>
        <end position="101"/>
    </location>
</feature>
<dbReference type="Pfam" id="PF14478">
    <property type="entry name" value="DUF4430"/>
    <property type="match status" value="1"/>
</dbReference>
<proteinExistence type="predicted"/>